<sequence length="86" mass="10068">MFSRRFLIQFTLVVRRLRLVSVGSASPHPKGNLLTRIADILSRHGPDAWFRVAPFDLWLKIQFELYCVNRKRGILWGVNTTLLIFK</sequence>
<dbReference type="AlphaFoldDB" id="A0A0K3T6J2"/>
<reference evidence="1 2" key="1">
    <citation type="submission" date="2018-06" db="EMBL/GenBank/DDBJ databases">
        <authorList>
            <consortium name="Pathogen Informatics"/>
            <person name="Doyle S."/>
        </authorList>
    </citation>
    <scope>NUCLEOTIDE SEQUENCE [LARGE SCALE GENOMIC DNA]</scope>
    <source>
        <strain evidence="1 2">NCTC8179</strain>
    </source>
</reference>
<gene>
    <name evidence="1" type="ORF">NCTC8179_04298</name>
</gene>
<dbReference type="Proteomes" id="UP000255543">
    <property type="component" value="Unassembled WGS sequence"/>
</dbReference>
<organism evidence="1 2">
    <name type="scientific">Escherichia coli</name>
    <dbReference type="NCBI Taxonomy" id="562"/>
    <lineage>
        <taxon>Bacteria</taxon>
        <taxon>Pseudomonadati</taxon>
        <taxon>Pseudomonadota</taxon>
        <taxon>Gammaproteobacteria</taxon>
        <taxon>Enterobacterales</taxon>
        <taxon>Enterobacteriaceae</taxon>
        <taxon>Escherichia</taxon>
    </lineage>
</organism>
<protein>
    <submittedName>
        <fullName evidence="1">Uncharacterized protein</fullName>
    </submittedName>
</protein>
<evidence type="ECO:0000313" key="2">
    <source>
        <dbReference type="Proteomes" id="UP000255543"/>
    </source>
</evidence>
<evidence type="ECO:0000313" key="1">
    <source>
        <dbReference type="EMBL" id="STK93496.1"/>
    </source>
</evidence>
<proteinExistence type="predicted"/>
<accession>A0A0K3T6J2</accession>
<dbReference type="EMBL" id="UGEB01000001">
    <property type="protein sequence ID" value="STK93496.1"/>
    <property type="molecule type" value="Genomic_DNA"/>
</dbReference>
<name>A0A0K3T6J2_ECOLX</name>